<organism evidence="8 9">
    <name type="scientific">Bowdeniella nasicola</name>
    <dbReference type="NCBI Taxonomy" id="208480"/>
    <lineage>
        <taxon>Bacteria</taxon>
        <taxon>Bacillati</taxon>
        <taxon>Actinomycetota</taxon>
        <taxon>Actinomycetes</taxon>
        <taxon>Actinomycetales</taxon>
        <taxon>Actinomycetaceae</taxon>
        <taxon>Bowdeniella</taxon>
    </lineage>
</organism>
<evidence type="ECO:0000256" key="2">
    <source>
        <dbReference type="ARBA" id="ARBA00022801"/>
    </source>
</evidence>
<comment type="caution">
    <text evidence="8">The sequence shown here is derived from an EMBL/GenBank/DDBJ whole genome shotgun (WGS) entry which is preliminary data.</text>
</comment>
<protein>
    <submittedName>
        <fullName evidence="8">L-asparaginase</fullName>
    </submittedName>
</protein>
<comment type="similarity">
    <text evidence="1">Belongs to the asparaginase 1 family.</text>
</comment>
<keyword evidence="9" id="KW-1185">Reference proteome</keyword>
<dbReference type="SFLD" id="SFLDS00057">
    <property type="entry name" value="Glutaminase/Asparaginase"/>
    <property type="match status" value="1"/>
</dbReference>
<evidence type="ECO:0000256" key="5">
    <source>
        <dbReference type="PROSITE-ProRule" id="PRU10100"/>
    </source>
</evidence>
<reference evidence="9" key="1">
    <citation type="submission" date="2016-12" db="EMBL/GenBank/DDBJ databases">
        <authorList>
            <person name="Meng X."/>
        </authorList>
    </citation>
    <scope>NUCLEOTIDE SEQUENCE [LARGE SCALE GENOMIC DNA]</scope>
    <source>
        <strain evidence="9">DSM 19116</strain>
    </source>
</reference>
<sequence length="336" mass="34599">MTSRESTPRPIIALGALGGTIAMKPAEPGAAVSPDLDADDLIAAVPGLADVAEIRATSLCNVSSPQLMMDNVFAALAFAHDAVADGAGGVVFTHGTDTLEETAFLLSLLWDRPEPLVLTGAMRSPNLAGADGPANVLAAVLAASDPELRDCGALVAFNDEIHEARAVTKTHASSTATFQSPGWGPIARVIEGHVEHWCRPHHRTSTLPVPEAGPVRIPVIEAGLADDGHFLDVLADGGAAAIVIAASGGGHVSQESAERCAALVERGLPVIVATKTGSGRTLKKSYGYPGSESDLIAKGVIMAGYLSPRKARLLAHVALAAGADIARLREIFHDHA</sequence>
<dbReference type="InterPro" id="IPR027475">
    <property type="entry name" value="Asparaginase/glutaminase_AS2"/>
</dbReference>
<dbReference type="SMART" id="SM00870">
    <property type="entry name" value="Asparaginase"/>
    <property type="match status" value="1"/>
</dbReference>
<evidence type="ECO:0000259" key="7">
    <source>
        <dbReference type="Pfam" id="PF17763"/>
    </source>
</evidence>
<accession>A0A1Q5Q2G4</accession>
<feature type="active site" description="O-isoaspartyl threonine intermediate" evidence="3">
    <location>
        <position position="20"/>
    </location>
</feature>
<dbReference type="InterPro" id="IPR027474">
    <property type="entry name" value="L-asparaginase_N"/>
</dbReference>
<dbReference type="InterPro" id="IPR040919">
    <property type="entry name" value="Asparaginase_C"/>
</dbReference>
<feature type="binding site" evidence="4">
    <location>
        <position position="64"/>
    </location>
    <ligand>
        <name>substrate</name>
    </ligand>
</feature>
<dbReference type="InterPro" id="IPR004550">
    <property type="entry name" value="AsnASE_II"/>
</dbReference>
<evidence type="ECO:0000313" key="8">
    <source>
        <dbReference type="EMBL" id="OKL54041.1"/>
    </source>
</evidence>
<dbReference type="PANTHER" id="PTHR11707:SF28">
    <property type="entry name" value="60 KDA LYSOPHOSPHOLIPASE"/>
    <property type="match status" value="1"/>
</dbReference>
<dbReference type="InterPro" id="IPR027473">
    <property type="entry name" value="L-asparaginase_C"/>
</dbReference>
<feature type="binding site" evidence="4">
    <location>
        <begin position="96"/>
        <end position="97"/>
    </location>
    <ligand>
        <name>substrate</name>
    </ligand>
</feature>
<dbReference type="Gene3D" id="3.40.50.1170">
    <property type="entry name" value="L-asparaginase, N-terminal domain"/>
    <property type="match status" value="1"/>
</dbReference>
<evidence type="ECO:0000256" key="3">
    <source>
        <dbReference type="PIRSR" id="PIRSR001220-1"/>
    </source>
</evidence>
<dbReference type="CDD" id="cd08964">
    <property type="entry name" value="L-asparaginase_II"/>
    <property type="match status" value="1"/>
</dbReference>
<dbReference type="Gene3D" id="3.40.50.40">
    <property type="match status" value="1"/>
</dbReference>
<dbReference type="RefSeq" id="WP_073716498.1">
    <property type="nucleotide sequence ID" value="NZ_MQVR01000029.1"/>
</dbReference>
<keyword evidence="2" id="KW-0378">Hydrolase</keyword>
<dbReference type="InterPro" id="IPR036152">
    <property type="entry name" value="Asp/glu_Ase-like_sf"/>
</dbReference>
<dbReference type="InterPro" id="IPR006034">
    <property type="entry name" value="Asparaginase/glutaminase-like"/>
</dbReference>
<dbReference type="OrthoDB" id="9788068at2"/>
<dbReference type="Proteomes" id="UP000185628">
    <property type="component" value="Unassembled WGS sequence"/>
</dbReference>
<dbReference type="InterPro" id="IPR037152">
    <property type="entry name" value="L-asparaginase_N_sf"/>
</dbReference>
<feature type="active site" evidence="5">
    <location>
        <position position="96"/>
    </location>
</feature>
<gene>
    <name evidence="8" type="ORF">BSZ39_06175</name>
</gene>
<dbReference type="PIRSF" id="PIRSF001220">
    <property type="entry name" value="L-ASNase_gatD"/>
    <property type="match status" value="1"/>
</dbReference>
<evidence type="ECO:0000259" key="6">
    <source>
        <dbReference type="Pfam" id="PF00710"/>
    </source>
</evidence>
<dbReference type="AlphaFoldDB" id="A0A1Q5Q2G4"/>
<dbReference type="SUPFAM" id="SSF53774">
    <property type="entry name" value="Glutaminase/Asparaginase"/>
    <property type="match status" value="1"/>
</dbReference>
<name>A0A1Q5Q2G4_9ACTO</name>
<dbReference type="GO" id="GO:0006528">
    <property type="term" value="P:asparagine metabolic process"/>
    <property type="evidence" value="ECO:0007669"/>
    <property type="project" value="InterPro"/>
</dbReference>
<feature type="domain" description="Asparaginase/glutaminase C-terminal" evidence="7">
    <location>
        <begin position="217"/>
        <end position="332"/>
    </location>
</feature>
<evidence type="ECO:0000256" key="4">
    <source>
        <dbReference type="PIRSR" id="PIRSR001220-2"/>
    </source>
</evidence>
<evidence type="ECO:0000256" key="1">
    <source>
        <dbReference type="ARBA" id="ARBA00010518"/>
    </source>
</evidence>
<dbReference type="PROSITE" id="PS00917">
    <property type="entry name" value="ASN_GLN_ASE_2"/>
    <property type="match status" value="1"/>
</dbReference>
<dbReference type="Pfam" id="PF00710">
    <property type="entry name" value="Asparaginase"/>
    <property type="match status" value="1"/>
</dbReference>
<evidence type="ECO:0000313" key="9">
    <source>
        <dbReference type="Proteomes" id="UP000185628"/>
    </source>
</evidence>
<dbReference type="PANTHER" id="PTHR11707">
    <property type="entry name" value="L-ASPARAGINASE"/>
    <property type="match status" value="1"/>
</dbReference>
<dbReference type="EMBL" id="MQVR01000029">
    <property type="protein sequence ID" value="OKL54041.1"/>
    <property type="molecule type" value="Genomic_DNA"/>
</dbReference>
<proteinExistence type="inferred from homology"/>
<feature type="domain" description="L-asparaginase N-terminal" evidence="6">
    <location>
        <begin position="12"/>
        <end position="195"/>
    </location>
</feature>
<dbReference type="PROSITE" id="PS51732">
    <property type="entry name" value="ASN_GLN_ASE_3"/>
    <property type="match status" value="1"/>
</dbReference>
<dbReference type="Pfam" id="PF17763">
    <property type="entry name" value="Asparaginase_C"/>
    <property type="match status" value="1"/>
</dbReference>
<dbReference type="FunFam" id="3.40.50.1170:FF:000001">
    <property type="entry name" value="L-asparaginase 2"/>
    <property type="match status" value="1"/>
</dbReference>
<dbReference type="PIRSF" id="PIRSF500176">
    <property type="entry name" value="L_ASNase"/>
    <property type="match status" value="1"/>
</dbReference>
<dbReference type="GO" id="GO:0004067">
    <property type="term" value="F:asparaginase activity"/>
    <property type="evidence" value="ECO:0007669"/>
    <property type="project" value="UniProtKB-UniRule"/>
</dbReference>
<dbReference type="PRINTS" id="PR00139">
    <property type="entry name" value="ASNGLNASE"/>
</dbReference>